<keyword evidence="1" id="KW-0732">Signal</keyword>
<dbReference type="KEGG" id="trg:TRUGW13939_04808"/>
<evidence type="ECO:0008006" key="4">
    <source>
        <dbReference type="Google" id="ProtNLM"/>
    </source>
</evidence>
<dbReference type="Proteomes" id="UP000509510">
    <property type="component" value="Chromosome II"/>
</dbReference>
<reference evidence="3" key="1">
    <citation type="submission" date="2020-06" db="EMBL/GenBank/DDBJ databases">
        <title>A chromosome-scale genome assembly of Talaromyces rugulosus W13939.</title>
        <authorList>
            <person name="Wang B."/>
            <person name="Guo L."/>
            <person name="Ye K."/>
            <person name="Wang L."/>
        </authorList>
    </citation>
    <scope>NUCLEOTIDE SEQUENCE [LARGE SCALE GENOMIC DNA]</scope>
    <source>
        <strain evidence="3">W13939</strain>
    </source>
</reference>
<name>A0A7H8QUK8_TALRU</name>
<dbReference type="OrthoDB" id="190201at2759"/>
<protein>
    <recommendedName>
        <fullName evidence="4">AB hydrolase-1 domain-containing protein</fullName>
    </recommendedName>
</protein>
<dbReference type="InterPro" id="IPR029058">
    <property type="entry name" value="AB_hydrolase_fold"/>
</dbReference>
<dbReference type="GeneID" id="55992308"/>
<dbReference type="SUPFAM" id="SSF53474">
    <property type="entry name" value="alpha/beta-Hydrolases"/>
    <property type="match status" value="1"/>
</dbReference>
<dbReference type="Gene3D" id="3.40.50.1820">
    <property type="entry name" value="alpha/beta hydrolase"/>
    <property type="match status" value="1"/>
</dbReference>
<dbReference type="EMBL" id="CP055899">
    <property type="protein sequence ID" value="QKX57690.1"/>
    <property type="molecule type" value="Genomic_DNA"/>
</dbReference>
<keyword evidence="3" id="KW-1185">Reference proteome</keyword>
<gene>
    <name evidence="2" type="ORF">TRUGW13939_04808</name>
</gene>
<evidence type="ECO:0000313" key="3">
    <source>
        <dbReference type="Proteomes" id="UP000509510"/>
    </source>
</evidence>
<evidence type="ECO:0000313" key="2">
    <source>
        <dbReference type="EMBL" id="QKX57690.1"/>
    </source>
</evidence>
<dbReference type="RefSeq" id="XP_035343868.1">
    <property type="nucleotide sequence ID" value="XM_035487975.1"/>
</dbReference>
<accession>A0A7H8QUK8</accession>
<evidence type="ECO:0000256" key="1">
    <source>
        <dbReference type="SAM" id="SignalP"/>
    </source>
</evidence>
<organism evidence="2 3">
    <name type="scientific">Talaromyces rugulosus</name>
    <name type="common">Penicillium rugulosum</name>
    <dbReference type="NCBI Taxonomy" id="121627"/>
    <lineage>
        <taxon>Eukaryota</taxon>
        <taxon>Fungi</taxon>
        <taxon>Dikarya</taxon>
        <taxon>Ascomycota</taxon>
        <taxon>Pezizomycotina</taxon>
        <taxon>Eurotiomycetes</taxon>
        <taxon>Eurotiomycetidae</taxon>
        <taxon>Eurotiales</taxon>
        <taxon>Trichocomaceae</taxon>
        <taxon>Talaromyces</taxon>
        <taxon>Talaromyces sect. Islandici</taxon>
    </lineage>
</organism>
<feature type="chain" id="PRO_5029021057" description="AB hydrolase-1 domain-containing protein" evidence="1">
    <location>
        <begin position="19"/>
        <end position="355"/>
    </location>
</feature>
<dbReference type="AlphaFoldDB" id="A0A7H8QUK8"/>
<feature type="signal peptide" evidence="1">
    <location>
        <begin position="1"/>
        <end position="18"/>
    </location>
</feature>
<sequence>MLRFKLMSLTWLVPLVHASLSVPVCSSVSFQVTATADNAIFLSPPSESNETAVLDFFYDGLGNGTGAAVKGSSAVSGTYRIDGTYCRPSISSISLVWSRLGSEYNWQSYAAGQGYLTLAIDRLGHGSNQQHPDPVNIVQGTLDIELEHQLINTLRNDKSNALGRTFDTIAFVSHSYARWLAMGLAYKYPSDINALVLTGFSASVDFSPFVNTTLESASLLEPLRYGSLPLGYITTKEESQRKELFYAGNYSRAVVLWDYLWQDTWTIGETGSLGFTRSPTGFTGALYLATGVDDILFCQTPLSECETILNNTRAVFPAVTKFGYVAVENTGHVLMMHNSAQQTFADVHTFLDQAL</sequence>
<proteinExistence type="predicted"/>